<gene>
    <name evidence="3" type="ORF">H696_01993</name>
</gene>
<feature type="coiled-coil region" evidence="1">
    <location>
        <begin position="168"/>
        <end position="195"/>
    </location>
</feature>
<name>A0A058Z9S8_FONAL</name>
<sequence length="959" mass="103706">MDSFKPNSDHLPLGQAPALPTAEYARRGRQLVERLRDIAEDFFDPDGPECADSGLPQLLGRAETPAVLASVRTLSREVQLHVATLRRRSNELTKRASKSRQRLLELRSERSHLVTAVMNLRKKTYKYHDLKLDRPLPGPPDTSDLAPVAEEQDPILNDHLHRENIGLLTRELDQLKEMSVSLERIRQERRNLVAAGSEHQRTLKDLLTSAETLVYQFQSISNTFSLDQTTLEERLDALTPELRGAYDIFSELAREKNAYYAGLRRPGQSASDLTADLSYMMRPLVSINVVGDVIEENVARSERQRASEALGSSMFLGALAGGRKARRTAPAPATATADADAEVDAEVDADADADTEPEPEPADAAPCALDRIASPMYLDLHLVYPATGTPAATFHFKILSLAVDLEAVLEALESGDPDSPQVRALVDSLAASGLTDASAAPGALAERLAQPLLVVAESSSLGFMLPVLDQLLERAPEEHRRGAPDLFDEAGREVGNFTGPPGAGAAGLGSGGGSGRARTYGWLQRIGRSAGQSADVIFDGVDSRRTLARRVLDRLLERTNLLVGFALTSGLVKRKPQLQLPRLEATLDLGQARAEIAAIEKLMATVRQCDSHVEACHYDEMDMTSMNRIVSFDIRRSSYTMRLVFRVPLAPPIEATTPSVNWVVAPFHFEGEEEGGVVDDQSDPLAASALEEQRQATSLAIQQRILHFRAQVPGFLASDIVPFPFITLDAWVASLCLNLVVEHIADIQAVVGQAVRHGIRPCLRAEQLKFDPLNNHLYVVPHPVPEEERHQQPAGSSEESEEEGALSSDGDLDMASDEGEIDVYMSDGEVPSDDRRSPTASSHSSSGSSGDGGGGGGGGGGTRRPRHTPDGDRSWSPGLPRREQRQQHRPQHGSGASDGGDGGDSSALTGDELSLSSLDGDAPLEELYISDHLSSPPSFHSAASGSEHSRHASDGEIDD</sequence>
<dbReference type="Proteomes" id="UP000030693">
    <property type="component" value="Unassembled WGS sequence"/>
</dbReference>
<feature type="compositionally biased region" description="Basic and acidic residues" evidence="2">
    <location>
        <begin position="947"/>
        <end position="959"/>
    </location>
</feature>
<evidence type="ECO:0000313" key="4">
    <source>
        <dbReference type="Proteomes" id="UP000030693"/>
    </source>
</evidence>
<proteinExistence type="predicted"/>
<reference evidence="3" key="1">
    <citation type="submission" date="2013-04" db="EMBL/GenBank/DDBJ databases">
        <title>The Genome Sequence of Fonticula alba ATCC 38817.</title>
        <authorList>
            <consortium name="The Broad Institute Genomics Platform"/>
            <person name="Russ C."/>
            <person name="Cuomo C."/>
            <person name="Burger G."/>
            <person name="Gray M.W."/>
            <person name="Holland P.W.H."/>
            <person name="King N."/>
            <person name="Lang F.B.F."/>
            <person name="Roger A.J."/>
            <person name="Ruiz-Trillo I."/>
            <person name="Brown M."/>
            <person name="Walker B."/>
            <person name="Young S."/>
            <person name="Zeng Q."/>
            <person name="Gargeya S."/>
            <person name="Fitzgerald M."/>
            <person name="Haas B."/>
            <person name="Abouelleil A."/>
            <person name="Allen A.W."/>
            <person name="Alvarado L."/>
            <person name="Arachchi H.M."/>
            <person name="Berlin A.M."/>
            <person name="Chapman S.B."/>
            <person name="Gainer-Dewar J."/>
            <person name="Goldberg J."/>
            <person name="Griggs A."/>
            <person name="Gujja S."/>
            <person name="Hansen M."/>
            <person name="Howarth C."/>
            <person name="Imamovic A."/>
            <person name="Ireland A."/>
            <person name="Larimer J."/>
            <person name="McCowan C."/>
            <person name="Murphy C."/>
            <person name="Pearson M."/>
            <person name="Poon T.W."/>
            <person name="Priest M."/>
            <person name="Roberts A."/>
            <person name="Saif S."/>
            <person name="Shea T."/>
            <person name="Sisk P."/>
            <person name="Sykes S."/>
            <person name="Wortman J."/>
            <person name="Nusbaum C."/>
            <person name="Birren B."/>
        </authorList>
    </citation>
    <scope>NUCLEOTIDE SEQUENCE [LARGE SCALE GENOMIC DNA]</scope>
    <source>
        <strain evidence="3">ATCC 38817</strain>
    </source>
</reference>
<evidence type="ECO:0000256" key="1">
    <source>
        <dbReference type="SAM" id="Coils"/>
    </source>
</evidence>
<accession>A0A058Z9S8</accession>
<evidence type="ECO:0000256" key="2">
    <source>
        <dbReference type="SAM" id="MobiDB-lite"/>
    </source>
</evidence>
<dbReference type="EMBL" id="KB932203">
    <property type="protein sequence ID" value="KCV71044.1"/>
    <property type="molecule type" value="Genomic_DNA"/>
</dbReference>
<feature type="region of interest" description="Disordered" evidence="2">
    <location>
        <begin position="786"/>
        <end position="959"/>
    </location>
</feature>
<feature type="compositionally biased region" description="Gly residues" evidence="2">
    <location>
        <begin position="849"/>
        <end position="862"/>
    </location>
</feature>
<feature type="compositionally biased region" description="Acidic residues" evidence="2">
    <location>
        <begin position="798"/>
        <end position="821"/>
    </location>
</feature>
<keyword evidence="1" id="KW-0175">Coiled coil</keyword>
<organism evidence="3">
    <name type="scientific">Fonticula alba</name>
    <name type="common">Slime mold</name>
    <dbReference type="NCBI Taxonomy" id="691883"/>
    <lineage>
        <taxon>Eukaryota</taxon>
        <taxon>Rotosphaerida</taxon>
        <taxon>Fonticulaceae</taxon>
        <taxon>Fonticula</taxon>
    </lineage>
</organism>
<dbReference type="GeneID" id="20526718"/>
<keyword evidence="4" id="KW-1185">Reference proteome</keyword>
<evidence type="ECO:0000313" key="3">
    <source>
        <dbReference type="EMBL" id="KCV71044.1"/>
    </source>
</evidence>
<dbReference type="RefSeq" id="XP_009494167.1">
    <property type="nucleotide sequence ID" value="XM_009495892.1"/>
</dbReference>
<feature type="compositionally biased region" description="Polar residues" evidence="2">
    <location>
        <begin position="932"/>
        <end position="946"/>
    </location>
</feature>
<protein>
    <submittedName>
        <fullName evidence="3">Uncharacterized protein</fullName>
    </submittedName>
</protein>
<feature type="coiled-coil region" evidence="1">
    <location>
        <begin position="82"/>
        <end position="109"/>
    </location>
</feature>
<dbReference type="AlphaFoldDB" id="A0A058Z9S8"/>